<evidence type="ECO:0000313" key="9">
    <source>
        <dbReference type="Proteomes" id="UP000265040"/>
    </source>
</evidence>
<dbReference type="InterPro" id="IPR017942">
    <property type="entry name" value="Lipid-bd_serum_glycop_N"/>
</dbReference>
<comment type="function">
    <text evidence="4">The cytotoxic action of BPI is limited to many species of Gram-negative bacteria; this specificity may be explained by a strong affinity of the very basic N-terminal half for the negatively charged lipopolysaccharides that are unique to the Gram-negative bacterial outer envelope.</text>
</comment>
<name>A0A3Q1IE70_ANATE</name>
<evidence type="ECO:0000259" key="6">
    <source>
        <dbReference type="SMART" id="SM00328"/>
    </source>
</evidence>
<dbReference type="Gene3D" id="3.15.10.10">
    <property type="entry name" value="Bactericidal permeability-increasing protein, domain 1"/>
    <property type="match status" value="1"/>
</dbReference>
<keyword evidence="4" id="KW-0964">Secreted</keyword>
<keyword evidence="9" id="KW-1185">Reference proteome</keyword>
<reference evidence="8" key="3">
    <citation type="submission" date="2025-09" db="UniProtKB">
        <authorList>
            <consortium name="Ensembl"/>
        </authorList>
    </citation>
    <scope>IDENTIFICATION</scope>
</reference>
<evidence type="ECO:0000256" key="2">
    <source>
        <dbReference type="ARBA" id="ARBA00023157"/>
    </source>
</evidence>
<evidence type="ECO:0000256" key="3">
    <source>
        <dbReference type="ARBA" id="ARBA00023180"/>
    </source>
</evidence>
<sequence>MLPSVVVLLMLLSSTCGEDPAIQLILTNKALSYGKAQAKDWIQQNLEHAHFPDISGNIDIGLGSVDYALTGITITKCDLPEPSVEFYPDITGFKTSIYGLSIALTGGWSTHYGLIHDSGSFDMAVLDVNVISAVELGKDPDGHLSVSSISCDAQVGDVDVQFHGGASWIFQPFVDFFKERISDEIQKRICPSVEEMIVKLESHLQAMNGFYFSPYLKGEFYNIKTHSEPPFKLKSFTLPEQQGYMVSVGLSEFTLNSASYGYYSAGLLQADINDSMIPPYCPVHLNTTSVGRYIPQLPKLFPGLPMSLKVYAREVPVFSFQSDVVKLGLQGAVKAFAIQPNGTQTPLFTLNVDSDFSGKIWISDGRLKGSTCFFLSEILDEGFVLPKIKQAQLVNSVLKVEEGFMAVFSDVELFLTDEGLN</sequence>
<dbReference type="SMART" id="SM00328">
    <property type="entry name" value="BPI1"/>
    <property type="match status" value="1"/>
</dbReference>
<feature type="signal peptide" evidence="5">
    <location>
        <begin position="1"/>
        <end position="17"/>
    </location>
</feature>
<dbReference type="GO" id="GO:0045087">
    <property type="term" value="P:innate immune response"/>
    <property type="evidence" value="ECO:0007669"/>
    <property type="project" value="UniProtKB-UniRule"/>
</dbReference>
<dbReference type="InterPro" id="IPR001124">
    <property type="entry name" value="Lipid-bd_serum_glycop_C"/>
</dbReference>
<comment type="similarity">
    <text evidence="1">Belongs to the BPI/LBP/Plunc superfamily. BPI/LBP family.</text>
</comment>
<dbReference type="GO" id="GO:0005615">
    <property type="term" value="C:extracellular space"/>
    <property type="evidence" value="ECO:0007669"/>
    <property type="project" value="UniProtKB-UniRule"/>
</dbReference>
<evidence type="ECO:0000256" key="4">
    <source>
        <dbReference type="RuleBase" id="RU369039"/>
    </source>
</evidence>
<feature type="chain" id="PRO_5043646813" description="Bactericidal permeability-increasing protein" evidence="5">
    <location>
        <begin position="18"/>
        <end position="421"/>
    </location>
</feature>
<comment type="subcellular location">
    <subcellularLocation>
        <location evidence="4">Secreted</location>
    </subcellularLocation>
</comment>
<dbReference type="AlphaFoldDB" id="A0A3Q1IE70"/>
<keyword evidence="2 4" id="KW-1015">Disulfide bond</keyword>
<dbReference type="InterPro" id="IPR032942">
    <property type="entry name" value="BPI/LBP/Plunc"/>
</dbReference>
<dbReference type="Gene3D" id="3.15.20.10">
    <property type="entry name" value="Bactericidal permeability-increasing protein, domain 2"/>
    <property type="match status" value="1"/>
</dbReference>
<reference evidence="8" key="1">
    <citation type="submission" date="2021-04" db="EMBL/GenBank/DDBJ databases">
        <authorList>
            <consortium name="Wellcome Sanger Institute Data Sharing"/>
        </authorList>
    </citation>
    <scope>NUCLEOTIDE SEQUENCE [LARGE SCALE GENOMIC DNA]</scope>
</reference>
<dbReference type="SUPFAM" id="SSF55394">
    <property type="entry name" value="Bactericidal permeability-increasing protein, BPI"/>
    <property type="match status" value="2"/>
</dbReference>
<comment type="domain">
    <text evidence="4">The N- and C-terminal barrels adopt an identical fold despite having only 13% of conserved residues.</text>
</comment>
<keyword evidence="4" id="KW-0391">Immunity</keyword>
<reference evidence="8" key="2">
    <citation type="submission" date="2025-08" db="UniProtKB">
        <authorList>
            <consortium name="Ensembl"/>
        </authorList>
    </citation>
    <scope>IDENTIFICATION</scope>
</reference>
<proteinExistence type="inferred from homology"/>
<feature type="domain" description="Lipid-binding serum glycoprotein C-terminal" evidence="7">
    <location>
        <begin position="240"/>
        <end position="409"/>
    </location>
</feature>
<comment type="domain">
    <text evidence="4">The N-terminal region may be exposed to the interior of the granule, whereas the C-terminal portion may be embedded in the membrane. During phagocytosis and degranulation, proteases may be released and activated and cleave BPI at the junction of the N- and C-terminal portions of the molecule, providing controlled release of the N-terminal antibacterial fragment when bacteria are ingested.</text>
</comment>
<dbReference type="SMART" id="SM00329">
    <property type="entry name" value="BPI2"/>
    <property type="match status" value="1"/>
</dbReference>
<dbReference type="GeneTree" id="ENSGT01150000286994"/>
<organism evidence="8 9">
    <name type="scientific">Anabas testudineus</name>
    <name type="common">Climbing perch</name>
    <name type="synonym">Anthias testudineus</name>
    <dbReference type="NCBI Taxonomy" id="64144"/>
    <lineage>
        <taxon>Eukaryota</taxon>
        <taxon>Metazoa</taxon>
        <taxon>Chordata</taxon>
        <taxon>Craniata</taxon>
        <taxon>Vertebrata</taxon>
        <taxon>Euteleostomi</taxon>
        <taxon>Actinopterygii</taxon>
        <taxon>Neopterygii</taxon>
        <taxon>Teleostei</taxon>
        <taxon>Neoteleostei</taxon>
        <taxon>Acanthomorphata</taxon>
        <taxon>Anabantaria</taxon>
        <taxon>Anabantiformes</taxon>
        <taxon>Anabantoidei</taxon>
        <taxon>Anabantidae</taxon>
        <taxon>Anabas</taxon>
    </lineage>
</organism>
<accession>A0A3Q1IE70</accession>
<evidence type="ECO:0000313" key="8">
    <source>
        <dbReference type="Ensembl" id="ENSATEP00000015833.3"/>
    </source>
</evidence>
<evidence type="ECO:0000256" key="1">
    <source>
        <dbReference type="ARBA" id="ARBA00007292"/>
    </source>
</evidence>
<dbReference type="FunFam" id="3.15.10.10:FF:000001">
    <property type="entry name" value="phospholipid transfer protein-like"/>
    <property type="match status" value="1"/>
</dbReference>
<protein>
    <recommendedName>
        <fullName evidence="4">Bactericidal permeability-increasing protein</fullName>
        <shortName evidence="4">BPI</shortName>
    </recommendedName>
</protein>
<keyword evidence="4" id="KW-0399">Innate immunity</keyword>
<dbReference type="Pfam" id="PF01273">
    <property type="entry name" value="LBP_BPI_CETP"/>
    <property type="match status" value="1"/>
</dbReference>
<evidence type="ECO:0000259" key="7">
    <source>
        <dbReference type="SMART" id="SM00329"/>
    </source>
</evidence>
<keyword evidence="4" id="KW-0929">Antimicrobial</keyword>
<dbReference type="InterPro" id="IPR017943">
    <property type="entry name" value="Bactericidal_perm-incr_a/b_dom"/>
</dbReference>
<dbReference type="Proteomes" id="UP000265040">
    <property type="component" value="Chromosome 7"/>
</dbReference>
<dbReference type="GO" id="GO:0008289">
    <property type="term" value="F:lipid binding"/>
    <property type="evidence" value="ECO:0007669"/>
    <property type="project" value="InterPro"/>
</dbReference>
<comment type="subunit">
    <text evidence="4">Monomer. Homodimer; disulfide-linked.</text>
</comment>
<dbReference type="Ensembl" id="ENSATET00000016077.3">
    <property type="protein sequence ID" value="ENSATEP00000015833.3"/>
    <property type="gene ID" value="ENSATEG00000032518.1"/>
</dbReference>
<keyword evidence="4 5" id="KW-0732">Signal</keyword>
<evidence type="ECO:0000256" key="5">
    <source>
        <dbReference type="SAM" id="SignalP"/>
    </source>
</evidence>
<feature type="domain" description="Lipid-binding serum glycoprotein N-terminal" evidence="6">
    <location>
        <begin position="26"/>
        <end position="240"/>
    </location>
</feature>
<dbReference type="GO" id="GO:0050829">
    <property type="term" value="P:defense response to Gram-negative bacterium"/>
    <property type="evidence" value="ECO:0007669"/>
    <property type="project" value="UniProtKB-UniRule"/>
</dbReference>
<keyword evidence="4" id="KW-0044">Antibiotic</keyword>
<dbReference type="PANTHER" id="PTHR10504">
    <property type="entry name" value="BACTERICIDAL PERMEABILITY-INCREASING BPI PROTEIN-RELATED"/>
    <property type="match status" value="1"/>
</dbReference>
<dbReference type="PANTHER" id="PTHR10504:SF132">
    <property type="entry name" value="BACTERICIDAL PERMEABILITY-INCREASING PROTEIN"/>
    <property type="match status" value="1"/>
</dbReference>
<dbReference type="Pfam" id="PF02886">
    <property type="entry name" value="LBP_BPI_CETP_C"/>
    <property type="match status" value="1"/>
</dbReference>
<keyword evidence="3 4" id="KW-0325">Glycoprotein</keyword>